<organism evidence="1 2">
    <name type="scientific">Ameca splendens</name>
    <dbReference type="NCBI Taxonomy" id="208324"/>
    <lineage>
        <taxon>Eukaryota</taxon>
        <taxon>Metazoa</taxon>
        <taxon>Chordata</taxon>
        <taxon>Craniata</taxon>
        <taxon>Vertebrata</taxon>
        <taxon>Euteleostomi</taxon>
        <taxon>Actinopterygii</taxon>
        <taxon>Neopterygii</taxon>
        <taxon>Teleostei</taxon>
        <taxon>Neoteleostei</taxon>
        <taxon>Acanthomorphata</taxon>
        <taxon>Ovalentaria</taxon>
        <taxon>Atherinomorphae</taxon>
        <taxon>Cyprinodontiformes</taxon>
        <taxon>Goodeidae</taxon>
        <taxon>Ameca</taxon>
    </lineage>
</organism>
<name>A0ABV0XGZ3_9TELE</name>
<protein>
    <submittedName>
        <fullName evidence="1">Uncharacterized protein</fullName>
    </submittedName>
</protein>
<dbReference type="Proteomes" id="UP001469553">
    <property type="component" value="Unassembled WGS sequence"/>
</dbReference>
<evidence type="ECO:0000313" key="2">
    <source>
        <dbReference type="Proteomes" id="UP001469553"/>
    </source>
</evidence>
<evidence type="ECO:0000313" key="1">
    <source>
        <dbReference type="EMBL" id="MEQ2280681.1"/>
    </source>
</evidence>
<keyword evidence="2" id="KW-1185">Reference proteome</keyword>
<comment type="caution">
    <text evidence="1">The sequence shown here is derived from an EMBL/GenBank/DDBJ whole genome shotgun (WGS) entry which is preliminary data.</text>
</comment>
<accession>A0ABV0XGZ3</accession>
<sequence>MLRRKASSQHDAATPYGRVFSFSLSPGLCYFRWNNLLRHTMNHGIWWAMEDTPDPSFQSGDKKDAFEGAFDVG</sequence>
<dbReference type="EMBL" id="JAHRIP010001995">
    <property type="protein sequence ID" value="MEQ2280681.1"/>
    <property type="molecule type" value="Genomic_DNA"/>
</dbReference>
<gene>
    <name evidence="1" type="ORF">AMECASPLE_022389</name>
</gene>
<reference evidence="1 2" key="1">
    <citation type="submission" date="2021-06" db="EMBL/GenBank/DDBJ databases">
        <authorList>
            <person name="Palmer J.M."/>
        </authorList>
    </citation>
    <scope>NUCLEOTIDE SEQUENCE [LARGE SCALE GENOMIC DNA]</scope>
    <source>
        <strain evidence="1 2">AS_MEX2019</strain>
        <tissue evidence="1">Muscle</tissue>
    </source>
</reference>
<proteinExistence type="predicted"/>